<dbReference type="Pfam" id="PF00501">
    <property type="entry name" value="AMP-binding"/>
    <property type="match status" value="1"/>
</dbReference>
<dbReference type="OrthoDB" id="9803968at2"/>
<dbReference type="PROSITE" id="PS00455">
    <property type="entry name" value="AMP_BINDING"/>
    <property type="match status" value="1"/>
</dbReference>
<evidence type="ECO:0000259" key="3">
    <source>
        <dbReference type="Pfam" id="PF13193"/>
    </source>
</evidence>
<dbReference type="Pfam" id="PF13193">
    <property type="entry name" value="AMP-binding_C"/>
    <property type="match status" value="1"/>
</dbReference>
<feature type="domain" description="Acetyl-coenzyme A synthetase N-terminal" evidence="4">
    <location>
        <begin position="4"/>
        <end position="58"/>
    </location>
</feature>
<dbReference type="Pfam" id="PF16177">
    <property type="entry name" value="ACAS_N"/>
    <property type="match status" value="1"/>
</dbReference>
<evidence type="ECO:0000259" key="4">
    <source>
        <dbReference type="Pfam" id="PF16177"/>
    </source>
</evidence>
<dbReference type="InterPro" id="IPR042099">
    <property type="entry name" value="ANL_N_sf"/>
</dbReference>
<accession>A0A1S1RGK8</accession>
<dbReference type="InterPro" id="IPR032387">
    <property type="entry name" value="ACAS_N"/>
</dbReference>
<dbReference type="InterPro" id="IPR025110">
    <property type="entry name" value="AMP-bd_C"/>
</dbReference>
<keyword evidence="6" id="KW-1185">Reference proteome</keyword>
<proteinExistence type="inferred from homology"/>
<sequence length="639" mass="68503">MDAYQRAYEDWLTDPEAFWGAAARSVTWTRPPRRILDRDRPPFYRWFPDAELNTSVNALDRHVEAGRGEQTALVYDSPVTGTARRYTFTQLTEEVARAASALASLGVGRGDRVIVYMPMIPEAVVAMLACARLGAVHSVVFGGFAAPELAARIDDARPKAVVAASCGIEPTRLVPYKPMLDEAIDLATHKPVACLVVQREQQRCVLVAGRDHDWEHLVTAAPPHPPVPVAATDPLYILYTSGTTGRPKGIVRDNGGHAVAMAWSMRNVYGIGPGDVMWAASDIGWAVGHSYTVYAPLLAGATTILYEGKPVGTPDAGAFWRVIADHGVNVLFTAPTAIRAIKKEDPGAELVGRYDLSSLRALFLAGERLDPATFDWATDALGLPVIDNWWQTETGWPVASSPFGLERIPLKAGSASVPMPGYDIRVLDAEGAEVPRGTEGALCLRLPLPPGALPTLWEDDDRYVASYLSAFDGYYLTGDGGFLDEDRYVFVLGRTDDVINVAGHRLSAGSMEAVLAAHPAVAECAVVGVADPFKGQVPRGLVVIKSGAEIAPQALEADLVARVRAEIGPVASLRRVDVVAALPKTRSGKILRRVMRELADGRSPAIPSTIEDASVLEAIRPVLVPDSPVSDRGPLSPGG</sequence>
<dbReference type="Proteomes" id="UP000179627">
    <property type="component" value="Unassembled WGS sequence"/>
</dbReference>
<evidence type="ECO:0000259" key="2">
    <source>
        <dbReference type="Pfam" id="PF00501"/>
    </source>
</evidence>
<dbReference type="Gene3D" id="3.30.300.30">
    <property type="match status" value="1"/>
</dbReference>
<dbReference type="SUPFAM" id="SSF56801">
    <property type="entry name" value="Acetyl-CoA synthetase-like"/>
    <property type="match status" value="1"/>
</dbReference>
<reference evidence="6" key="1">
    <citation type="submission" date="2016-07" db="EMBL/GenBank/DDBJ databases">
        <title>Sequence Frankia sp. strain CcI1.17.</title>
        <authorList>
            <person name="Ghodhbane-Gtari F."/>
            <person name="Swanson E."/>
            <person name="Gueddou A."/>
            <person name="Morris K."/>
            <person name="Hezbri K."/>
            <person name="Ktari A."/>
            <person name="Nouioui I."/>
            <person name="Abebe-Akele F."/>
            <person name="Simpson S."/>
            <person name="Thomas K."/>
            <person name="Gtari M."/>
            <person name="Tisa L.S."/>
            <person name="Hurst S."/>
        </authorList>
    </citation>
    <scope>NUCLEOTIDE SEQUENCE [LARGE SCALE GENOMIC DNA]</scope>
    <source>
        <strain evidence="6">Cc1.17</strain>
    </source>
</reference>
<dbReference type="Gene3D" id="3.40.50.12780">
    <property type="entry name" value="N-terminal domain of ligase-like"/>
    <property type="match status" value="1"/>
</dbReference>
<dbReference type="InterPro" id="IPR020845">
    <property type="entry name" value="AMP-binding_CS"/>
</dbReference>
<protein>
    <submittedName>
        <fullName evidence="5">Propionyl-CoA synthetase</fullName>
    </submittedName>
</protein>
<comment type="similarity">
    <text evidence="1">Belongs to the ATP-dependent AMP-binding enzyme family.</text>
</comment>
<dbReference type="EMBL" id="MBLM01000003">
    <property type="protein sequence ID" value="OHV45893.1"/>
    <property type="molecule type" value="Genomic_DNA"/>
</dbReference>
<feature type="domain" description="AMP-dependent synthetase/ligase" evidence="2">
    <location>
        <begin position="65"/>
        <end position="446"/>
    </location>
</feature>
<organism evidence="5 6">
    <name type="scientific">Parafrankia colletiae</name>
    <dbReference type="NCBI Taxonomy" id="573497"/>
    <lineage>
        <taxon>Bacteria</taxon>
        <taxon>Bacillati</taxon>
        <taxon>Actinomycetota</taxon>
        <taxon>Actinomycetes</taxon>
        <taxon>Frankiales</taxon>
        <taxon>Frankiaceae</taxon>
        <taxon>Parafrankia</taxon>
    </lineage>
</organism>
<evidence type="ECO:0000256" key="1">
    <source>
        <dbReference type="ARBA" id="ARBA00006432"/>
    </source>
</evidence>
<dbReference type="PANTHER" id="PTHR43347">
    <property type="entry name" value="ACYL-COA SYNTHETASE"/>
    <property type="match status" value="1"/>
</dbReference>
<dbReference type="GO" id="GO:0050218">
    <property type="term" value="F:propionate-CoA ligase activity"/>
    <property type="evidence" value="ECO:0007669"/>
    <property type="project" value="TreeGrafter"/>
</dbReference>
<gene>
    <name evidence="5" type="primary">prpE</name>
    <name evidence="5" type="ORF">CC117_08975</name>
</gene>
<feature type="domain" description="AMP-binding enzyme C-terminal" evidence="3">
    <location>
        <begin position="511"/>
        <end position="589"/>
    </location>
</feature>
<dbReference type="AlphaFoldDB" id="A0A1S1RGK8"/>
<dbReference type="InterPro" id="IPR000873">
    <property type="entry name" value="AMP-dep_synth/lig_dom"/>
</dbReference>
<evidence type="ECO:0000313" key="5">
    <source>
        <dbReference type="EMBL" id="OHV45893.1"/>
    </source>
</evidence>
<comment type="caution">
    <text evidence="5">The sequence shown here is derived from an EMBL/GenBank/DDBJ whole genome shotgun (WGS) entry which is preliminary data.</text>
</comment>
<evidence type="ECO:0000313" key="6">
    <source>
        <dbReference type="Proteomes" id="UP000179627"/>
    </source>
</evidence>
<dbReference type="PANTHER" id="PTHR43347:SF3">
    <property type="entry name" value="ACYL-COA SYNTHETASE SHORT-CHAIN FAMILY MEMBER 3, MITOCHONDRIAL"/>
    <property type="match status" value="1"/>
</dbReference>
<dbReference type="RefSeq" id="WP_071082135.1">
    <property type="nucleotide sequence ID" value="NZ_MBLM01000003.1"/>
</dbReference>
<dbReference type="InterPro" id="IPR045851">
    <property type="entry name" value="AMP-bd_C_sf"/>
</dbReference>
<dbReference type="NCBIfam" id="NF001208">
    <property type="entry name" value="PRK00174.1"/>
    <property type="match status" value="1"/>
</dbReference>
<name>A0A1S1RGK8_9ACTN</name>